<evidence type="ECO:0000313" key="2">
    <source>
        <dbReference type="Proteomes" id="UP000327111"/>
    </source>
</evidence>
<sequence>MNFLSVTRDNKVSIYTIREMNAIQHPQDHRSTVSNDDVKKSKNIGPIALAKRSQGISDFGKRVIFVIERLS</sequence>
<dbReference type="Proteomes" id="UP000327111">
    <property type="component" value="Unassembled WGS sequence"/>
</dbReference>
<protein>
    <submittedName>
        <fullName evidence="1">Uncharacterized protein</fullName>
    </submittedName>
</protein>
<proteinExistence type="predicted"/>
<reference evidence="1 2" key="1">
    <citation type="submission" date="2019-09" db="EMBL/GenBank/DDBJ databases">
        <authorList>
            <person name="Chandra G."/>
            <person name="Truman W A."/>
        </authorList>
    </citation>
    <scope>NUCLEOTIDE SEQUENCE [LARGE SCALE GENOMIC DNA]</scope>
    <source>
        <strain evidence="1">PS854</strain>
    </source>
</reference>
<dbReference type="AlphaFoldDB" id="A0A5E7PUU3"/>
<accession>A0A5E7PUU3</accession>
<evidence type="ECO:0000313" key="1">
    <source>
        <dbReference type="EMBL" id="VVP52928.1"/>
    </source>
</evidence>
<name>A0A5E7PUU3_PSEFL</name>
<gene>
    <name evidence="1" type="ORF">PS854_05447</name>
</gene>
<dbReference type="EMBL" id="CABVIF010000017">
    <property type="protein sequence ID" value="VVP52928.1"/>
    <property type="molecule type" value="Genomic_DNA"/>
</dbReference>
<organism evidence="1 2">
    <name type="scientific">Pseudomonas fluorescens</name>
    <dbReference type="NCBI Taxonomy" id="294"/>
    <lineage>
        <taxon>Bacteria</taxon>
        <taxon>Pseudomonadati</taxon>
        <taxon>Pseudomonadota</taxon>
        <taxon>Gammaproteobacteria</taxon>
        <taxon>Pseudomonadales</taxon>
        <taxon>Pseudomonadaceae</taxon>
        <taxon>Pseudomonas</taxon>
    </lineage>
</organism>